<keyword evidence="2" id="KW-1185">Reference proteome</keyword>
<dbReference type="EMBL" id="CM009751">
    <property type="protein sequence ID" value="PUZ64337.1"/>
    <property type="molecule type" value="Genomic_DNA"/>
</dbReference>
<proteinExistence type="predicted"/>
<protein>
    <submittedName>
        <fullName evidence="1">Uncharacterized protein</fullName>
    </submittedName>
</protein>
<accession>A0A2T7E941</accession>
<dbReference type="Proteomes" id="UP000244336">
    <property type="component" value="Chromosome 3"/>
</dbReference>
<name>A0A2T7E941_9POAL</name>
<reference evidence="1 2" key="1">
    <citation type="submission" date="2018-04" db="EMBL/GenBank/DDBJ databases">
        <title>WGS assembly of Panicum hallii var. hallii HAL2.</title>
        <authorList>
            <person name="Lovell J."/>
            <person name="Jenkins J."/>
            <person name="Lowry D."/>
            <person name="Mamidi S."/>
            <person name="Sreedasyam A."/>
            <person name="Weng X."/>
            <person name="Barry K."/>
            <person name="Bonette J."/>
            <person name="Campitelli B."/>
            <person name="Daum C."/>
            <person name="Gordon S."/>
            <person name="Gould B."/>
            <person name="Lipzen A."/>
            <person name="MacQueen A."/>
            <person name="Palacio-Mejia J."/>
            <person name="Plott C."/>
            <person name="Shakirov E."/>
            <person name="Shu S."/>
            <person name="Yoshinaga Y."/>
            <person name="Zane M."/>
            <person name="Rokhsar D."/>
            <person name="Grimwood J."/>
            <person name="Schmutz J."/>
            <person name="Juenger T."/>
        </authorList>
    </citation>
    <scope>NUCLEOTIDE SEQUENCE [LARGE SCALE GENOMIC DNA]</scope>
    <source>
        <strain evidence="2">cv. HAL2</strain>
    </source>
</reference>
<organism evidence="1 2">
    <name type="scientific">Panicum hallii var. hallii</name>
    <dbReference type="NCBI Taxonomy" id="1504633"/>
    <lineage>
        <taxon>Eukaryota</taxon>
        <taxon>Viridiplantae</taxon>
        <taxon>Streptophyta</taxon>
        <taxon>Embryophyta</taxon>
        <taxon>Tracheophyta</taxon>
        <taxon>Spermatophyta</taxon>
        <taxon>Magnoliopsida</taxon>
        <taxon>Liliopsida</taxon>
        <taxon>Poales</taxon>
        <taxon>Poaceae</taxon>
        <taxon>PACMAD clade</taxon>
        <taxon>Panicoideae</taxon>
        <taxon>Panicodae</taxon>
        <taxon>Paniceae</taxon>
        <taxon>Panicinae</taxon>
        <taxon>Panicum</taxon>
        <taxon>Panicum sect. Panicum</taxon>
    </lineage>
</organism>
<evidence type="ECO:0000313" key="1">
    <source>
        <dbReference type="EMBL" id="PUZ64337.1"/>
    </source>
</evidence>
<dbReference type="Gramene" id="PUZ64337">
    <property type="protein sequence ID" value="PUZ64337"/>
    <property type="gene ID" value="GQ55_3G135600"/>
</dbReference>
<gene>
    <name evidence="1" type="ORF">GQ55_3G135600</name>
</gene>
<sequence length="116" mass="12949">MHVHDKTRECRLQAGAPVGSWAEACGLQSGTMKSGWASFFFPSLKPTLVSDDTHAGPIMRFSIIFYLLEKKNRRAPAPSHGRLTVLQLEPRLPAARFISLDTLYSLSFSQPRFGRS</sequence>
<dbReference type="AlphaFoldDB" id="A0A2T7E941"/>
<evidence type="ECO:0000313" key="2">
    <source>
        <dbReference type="Proteomes" id="UP000244336"/>
    </source>
</evidence>